<accession>A0A6N7VES5</accession>
<feature type="transmembrane region" description="Helical" evidence="1">
    <location>
        <begin position="204"/>
        <end position="224"/>
    </location>
</feature>
<evidence type="ECO:0000256" key="1">
    <source>
        <dbReference type="SAM" id="Phobius"/>
    </source>
</evidence>
<keyword evidence="1" id="KW-0472">Membrane</keyword>
<protein>
    <recommendedName>
        <fullName evidence="4">Tryptophan-rich sensory protein</fullName>
    </recommendedName>
</protein>
<feature type="transmembrane region" description="Helical" evidence="1">
    <location>
        <begin position="114"/>
        <end position="140"/>
    </location>
</feature>
<evidence type="ECO:0008006" key="4">
    <source>
        <dbReference type="Google" id="ProtNLM"/>
    </source>
</evidence>
<gene>
    <name evidence="2" type="ORF">FYJ26_05935</name>
</gene>
<dbReference type="EMBL" id="VULQ01000006">
    <property type="protein sequence ID" value="MSS77958.1"/>
    <property type="molecule type" value="Genomic_DNA"/>
</dbReference>
<dbReference type="Proteomes" id="UP000441925">
    <property type="component" value="Unassembled WGS sequence"/>
</dbReference>
<dbReference type="PANTHER" id="PTHR33802">
    <property type="entry name" value="SI:CH211-161H7.5-RELATED"/>
    <property type="match status" value="1"/>
</dbReference>
<evidence type="ECO:0000313" key="3">
    <source>
        <dbReference type="Proteomes" id="UP000441925"/>
    </source>
</evidence>
<feature type="transmembrane region" description="Helical" evidence="1">
    <location>
        <begin position="146"/>
        <end position="169"/>
    </location>
</feature>
<evidence type="ECO:0000313" key="2">
    <source>
        <dbReference type="EMBL" id="MSS77958.1"/>
    </source>
</evidence>
<dbReference type="PANTHER" id="PTHR33802:SF1">
    <property type="entry name" value="XK-RELATED PROTEIN"/>
    <property type="match status" value="1"/>
</dbReference>
<name>A0A6N7VES5_9FIRM</name>
<feature type="transmembrane region" description="Helical" evidence="1">
    <location>
        <begin position="80"/>
        <end position="102"/>
    </location>
</feature>
<keyword evidence="1" id="KW-1133">Transmembrane helix</keyword>
<dbReference type="AlphaFoldDB" id="A0A6N7VES5"/>
<keyword evidence="1" id="KW-0812">Transmembrane</keyword>
<proteinExistence type="predicted"/>
<reference evidence="2 3" key="1">
    <citation type="submission" date="2019-08" db="EMBL/GenBank/DDBJ databases">
        <title>In-depth cultivation of the pig gut microbiome towards novel bacterial diversity and tailored functional studies.</title>
        <authorList>
            <person name="Wylensek D."/>
            <person name="Hitch T.C.A."/>
            <person name="Clavel T."/>
        </authorList>
    </citation>
    <scope>NUCLEOTIDE SEQUENCE [LARGE SCALE GENOMIC DNA]</scope>
    <source>
        <strain evidence="2 3">WCA-380-WT-2B</strain>
    </source>
</reference>
<keyword evidence="3" id="KW-1185">Reference proteome</keyword>
<feature type="transmembrane region" description="Helical" evidence="1">
    <location>
        <begin position="176"/>
        <end position="192"/>
    </location>
</feature>
<comment type="caution">
    <text evidence="2">The sequence shown here is derived from an EMBL/GenBank/DDBJ whole genome shotgun (WGS) entry which is preliminary data.</text>
</comment>
<organism evidence="2 3">
    <name type="scientific">Anaerococcus porci</name>
    <dbReference type="NCBI Taxonomy" id="2652269"/>
    <lineage>
        <taxon>Bacteria</taxon>
        <taxon>Bacillati</taxon>
        <taxon>Bacillota</taxon>
        <taxon>Tissierellia</taxon>
        <taxon>Tissierellales</taxon>
        <taxon>Peptoniphilaceae</taxon>
        <taxon>Anaerococcus</taxon>
    </lineage>
</organism>
<sequence>MFKYSQIETSNMYTNLLSPPSFVFSIWVVIYIGMILFLIMPLGKKLSMSDDEFYYDKLIPIFIGSSICNVLWTITWNNDLIMPALIAIMAYTVTLVHLVKAIDRNKKFSEKYKIFVTIPSGLHAGWLLFSTFTNVITILVKEGNNPFGIFGLFITLVLLIISWTLIFYVYKENPNIGLVIPLIWALFGLVIKHKPGSSFSNPSLVVLFLSIILLILSVICVYMLKRNKQFVKFF</sequence>
<feature type="transmembrane region" description="Helical" evidence="1">
    <location>
        <begin position="22"/>
        <end position="42"/>
    </location>
</feature>